<dbReference type="AlphaFoldDB" id="A0A9E5T272"/>
<dbReference type="EMBL" id="JAAONZ010000025">
    <property type="protein sequence ID" value="NHO68190.1"/>
    <property type="molecule type" value="Genomic_DNA"/>
</dbReference>
<evidence type="ECO:0000256" key="1">
    <source>
        <dbReference type="ARBA" id="ARBA00044755"/>
    </source>
</evidence>
<dbReference type="InterPro" id="IPR007607">
    <property type="entry name" value="BacA/B"/>
</dbReference>
<protein>
    <submittedName>
        <fullName evidence="2">Polymer-forming cytoskeletal protein</fullName>
    </submittedName>
</protein>
<evidence type="ECO:0000313" key="2">
    <source>
        <dbReference type="EMBL" id="NHO68190.1"/>
    </source>
</evidence>
<dbReference type="Proteomes" id="UP000787472">
    <property type="component" value="Unassembled WGS sequence"/>
</dbReference>
<name>A0A9E5T272_9GAMM</name>
<dbReference type="Pfam" id="PF04519">
    <property type="entry name" value="Bactofilin"/>
    <property type="match status" value="1"/>
</dbReference>
<comment type="similarity">
    <text evidence="1">Belongs to the bactofilin family.</text>
</comment>
<sequence length="149" mass="15890">MWGKKEKAMGFATGGTTLISKSTELLGDINFDGNLEIEGRVKGNIFADAGSDARVRIMEKGFVEGEIRVPTVVVNGSVTGDVYAAKHIELAAKATVDGNVHYNMIEMVKGAQVNGSLVFSEKSDKTDAKNAFERAEAADIDSDMELAST</sequence>
<accession>A0A9E5T272</accession>
<keyword evidence="3" id="KW-1185">Reference proteome</keyword>
<organism evidence="2 3">
    <name type="scientific">Pseudomaricurvus hydrocarbonicus</name>
    <dbReference type="NCBI Taxonomy" id="1470433"/>
    <lineage>
        <taxon>Bacteria</taxon>
        <taxon>Pseudomonadati</taxon>
        <taxon>Pseudomonadota</taxon>
        <taxon>Gammaproteobacteria</taxon>
        <taxon>Cellvibrionales</taxon>
        <taxon>Cellvibrionaceae</taxon>
        <taxon>Pseudomaricurvus</taxon>
    </lineage>
</organism>
<dbReference type="PANTHER" id="PTHR35024">
    <property type="entry name" value="HYPOTHETICAL CYTOSOLIC PROTEIN"/>
    <property type="match status" value="1"/>
</dbReference>
<evidence type="ECO:0000313" key="3">
    <source>
        <dbReference type="Proteomes" id="UP000787472"/>
    </source>
</evidence>
<comment type="caution">
    <text evidence="2">The sequence shown here is derived from an EMBL/GenBank/DDBJ whole genome shotgun (WGS) entry which is preliminary data.</text>
</comment>
<dbReference type="PANTHER" id="PTHR35024:SF4">
    <property type="entry name" value="POLYMER-FORMING CYTOSKELETAL PROTEIN"/>
    <property type="match status" value="1"/>
</dbReference>
<gene>
    <name evidence="2" type="ORF">G8770_21785</name>
</gene>
<proteinExistence type="inferred from homology"/>
<reference evidence="2" key="1">
    <citation type="submission" date="2020-03" db="EMBL/GenBank/DDBJ databases">
        <authorList>
            <person name="Guo F."/>
        </authorList>
    </citation>
    <scope>NUCLEOTIDE SEQUENCE</scope>
    <source>
        <strain evidence="2">JCM 30134</strain>
    </source>
</reference>